<dbReference type="InterPro" id="IPR003673">
    <property type="entry name" value="CoA-Trfase_fam_III"/>
</dbReference>
<dbReference type="Gene3D" id="3.30.1540.10">
    <property type="entry name" value="formyl-coa transferase, domain 3"/>
    <property type="match status" value="1"/>
</dbReference>
<dbReference type="Gene3D" id="3.40.50.10540">
    <property type="entry name" value="Crotonobetainyl-coa:carnitine coa-transferase, domain 1"/>
    <property type="match status" value="1"/>
</dbReference>
<proteinExistence type="inferred from homology"/>
<evidence type="ECO:0000256" key="3">
    <source>
        <dbReference type="SAM" id="MobiDB-lite"/>
    </source>
</evidence>
<protein>
    <submittedName>
        <fullName evidence="4">CAIB/BAIF family enzyme</fullName>
    </submittedName>
</protein>
<reference evidence="4 5" key="1">
    <citation type="submission" date="2023-09" db="EMBL/GenBank/DDBJ databases">
        <title>Multi-omics analysis of a traditional fermented food reveals byproduct-associated fungal strains for waste-to-food upcycling.</title>
        <authorList>
            <consortium name="Lawrence Berkeley National Laboratory"/>
            <person name="Rekdal V.M."/>
            <person name="Villalobos-Escobedo J.M."/>
            <person name="Rodriguez-Valeron N."/>
            <person name="Garcia M.O."/>
            <person name="Vasquez D.P."/>
            <person name="Damayanti I."/>
            <person name="Sorensen P.M."/>
            <person name="Baidoo E.E."/>
            <person name="De Carvalho A.C."/>
            <person name="Riley R."/>
            <person name="Lipzen A."/>
            <person name="He G."/>
            <person name="Yan M."/>
            <person name="Haridas S."/>
            <person name="Daum C."/>
            <person name="Yoshinaga Y."/>
            <person name="Ng V."/>
            <person name="Grigoriev I.V."/>
            <person name="Munk R."/>
            <person name="Nuraida L."/>
            <person name="Wijaya C.H."/>
            <person name="Morales P.-C."/>
            <person name="Keasling J.D."/>
        </authorList>
    </citation>
    <scope>NUCLEOTIDE SEQUENCE [LARGE SCALE GENOMIC DNA]</scope>
    <source>
        <strain evidence="4 5">FGSC 2613</strain>
    </source>
</reference>
<dbReference type="InterPro" id="IPR050483">
    <property type="entry name" value="CoA-transferase_III_domain"/>
</dbReference>
<organism evidence="4 5">
    <name type="scientific">Neurospora intermedia</name>
    <dbReference type="NCBI Taxonomy" id="5142"/>
    <lineage>
        <taxon>Eukaryota</taxon>
        <taxon>Fungi</taxon>
        <taxon>Dikarya</taxon>
        <taxon>Ascomycota</taxon>
        <taxon>Pezizomycotina</taxon>
        <taxon>Sordariomycetes</taxon>
        <taxon>Sordariomycetidae</taxon>
        <taxon>Sordariales</taxon>
        <taxon>Sordariaceae</taxon>
        <taxon>Neurospora</taxon>
    </lineage>
</organism>
<accession>A0ABR3DGC0</accession>
<comment type="caution">
    <text evidence="4">The sequence shown here is derived from an EMBL/GenBank/DDBJ whole genome shotgun (WGS) entry which is preliminary data.</text>
</comment>
<dbReference type="Proteomes" id="UP001451303">
    <property type="component" value="Unassembled WGS sequence"/>
</dbReference>
<dbReference type="EMBL" id="JAVLET010000003">
    <property type="protein sequence ID" value="KAL0471725.1"/>
    <property type="molecule type" value="Genomic_DNA"/>
</dbReference>
<evidence type="ECO:0000256" key="1">
    <source>
        <dbReference type="ARBA" id="ARBA00008383"/>
    </source>
</evidence>
<evidence type="ECO:0000313" key="5">
    <source>
        <dbReference type="Proteomes" id="UP001451303"/>
    </source>
</evidence>
<comment type="similarity">
    <text evidence="1">Belongs to the CoA-transferase III family.</text>
</comment>
<dbReference type="SUPFAM" id="SSF89796">
    <property type="entry name" value="CoA-transferase family III (CaiB/BaiF)"/>
    <property type="match status" value="1"/>
</dbReference>
<keyword evidence="5" id="KW-1185">Reference proteome</keyword>
<evidence type="ECO:0000256" key="2">
    <source>
        <dbReference type="ARBA" id="ARBA00022679"/>
    </source>
</evidence>
<name>A0ABR3DGC0_NEUIN</name>
<dbReference type="InterPro" id="IPR044855">
    <property type="entry name" value="CoA-Trfase_III_dom3_sf"/>
</dbReference>
<dbReference type="Pfam" id="PF02515">
    <property type="entry name" value="CoA_transf_3"/>
    <property type="match status" value="1"/>
</dbReference>
<sequence>MMRRGLFKAVHATALSRSIPATTRRCFASSSVRFADGTLPLEGYRVLDMTRVLAGPYCTQILGDLGAEVIKIEHPVRGDDTRAWGPPYASYKSGSSMEGPGESAYFLGVNRNKKSLALSFQDPAGVEILQKLAAKCDILVENYVPGSLKKYGLDYETLRQINPALIYASITGYGQTGPYSKRAGYDVMVEAEFGLMHITGNRDGPPVKVGVAVTDLTTGLYTSNSIMAALLARAKTGRGQWIDACLSDCQTATLANIASSSLISGKKDSGRWGTAHPSIVPYKAFETKDGDILFGGGNDRLFGILCDGLGRPEWKDDPKYKINAQRVANRVELEAEIEKITKTRTTQEWLDVFEGKGLPYAAINDILTTLTHEHTLARNMVVEVEHEDCGPIKMVNSPVKYSETTPTIRSPPPTLGQHTDEVLRDHVGLSDEQIRQLREKGVVR</sequence>
<dbReference type="PANTHER" id="PTHR48207">
    <property type="entry name" value="SUCCINATE--HYDROXYMETHYLGLUTARATE COA-TRANSFERASE"/>
    <property type="match status" value="1"/>
</dbReference>
<keyword evidence="2" id="KW-0808">Transferase</keyword>
<evidence type="ECO:0000313" key="4">
    <source>
        <dbReference type="EMBL" id="KAL0471725.1"/>
    </source>
</evidence>
<dbReference type="PANTHER" id="PTHR48207:SF3">
    <property type="entry name" value="SUCCINATE--HYDROXYMETHYLGLUTARATE COA-TRANSFERASE"/>
    <property type="match status" value="1"/>
</dbReference>
<gene>
    <name evidence="4" type="ORF">QR685DRAFT_604711</name>
</gene>
<feature type="region of interest" description="Disordered" evidence="3">
    <location>
        <begin position="395"/>
        <end position="419"/>
    </location>
</feature>
<dbReference type="InterPro" id="IPR023606">
    <property type="entry name" value="CoA-Trfase_III_dom_1_sf"/>
</dbReference>